<dbReference type="KEGG" id="spu:100891933"/>
<accession>A0A7M7HJG9</accession>
<dbReference type="PROSITE" id="PS51194">
    <property type="entry name" value="HELICASE_CTER"/>
    <property type="match status" value="1"/>
</dbReference>
<dbReference type="Pfam" id="PF00271">
    <property type="entry name" value="Helicase_C"/>
    <property type="match status" value="1"/>
</dbReference>
<evidence type="ECO:0000256" key="11">
    <source>
        <dbReference type="ARBA" id="ARBA00022840"/>
    </source>
</evidence>
<evidence type="ECO:0000256" key="5">
    <source>
        <dbReference type="ARBA" id="ARBA00022473"/>
    </source>
</evidence>
<evidence type="ECO:0000256" key="16">
    <source>
        <dbReference type="ARBA" id="ARBA00047984"/>
    </source>
</evidence>
<evidence type="ECO:0000256" key="6">
    <source>
        <dbReference type="ARBA" id="ARBA00022490"/>
    </source>
</evidence>
<dbReference type="PROSITE" id="PS50304">
    <property type="entry name" value="TUDOR"/>
    <property type="match status" value="1"/>
</dbReference>
<dbReference type="InterPro" id="IPR011545">
    <property type="entry name" value="DEAD/DEAH_box_helicase_dom"/>
</dbReference>
<evidence type="ECO:0000256" key="3">
    <source>
        <dbReference type="ARBA" id="ARBA00008792"/>
    </source>
</evidence>
<dbReference type="PANTHER" id="PTHR18934:SF113">
    <property type="entry name" value="ATP-DEPENDENT RNA HELICASE TDRD9"/>
    <property type="match status" value="1"/>
</dbReference>
<dbReference type="PANTHER" id="PTHR18934">
    <property type="entry name" value="ATP-DEPENDENT RNA HELICASE"/>
    <property type="match status" value="1"/>
</dbReference>
<proteinExistence type="inferred from homology"/>
<dbReference type="SUPFAM" id="SSF63748">
    <property type="entry name" value="Tudor/PWWP/MBT"/>
    <property type="match status" value="1"/>
</dbReference>
<dbReference type="InterPro" id="IPR002999">
    <property type="entry name" value="Tudor"/>
</dbReference>
<organism evidence="23 24">
    <name type="scientific">Strongylocentrotus purpuratus</name>
    <name type="common">Purple sea urchin</name>
    <dbReference type="NCBI Taxonomy" id="7668"/>
    <lineage>
        <taxon>Eukaryota</taxon>
        <taxon>Metazoa</taxon>
        <taxon>Echinodermata</taxon>
        <taxon>Eleutherozoa</taxon>
        <taxon>Echinozoa</taxon>
        <taxon>Echinoidea</taxon>
        <taxon>Euechinoidea</taxon>
        <taxon>Echinacea</taxon>
        <taxon>Camarodonta</taxon>
        <taxon>Echinidea</taxon>
        <taxon>Strongylocentrotidae</taxon>
        <taxon>Strongylocentrotus</taxon>
    </lineage>
</organism>
<feature type="domain" description="Helicase ATP-binding" evidence="21">
    <location>
        <begin position="159"/>
        <end position="325"/>
    </location>
</feature>
<dbReference type="GO" id="GO:0030154">
    <property type="term" value="P:cell differentiation"/>
    <property type="evidence" value="ECO:0007669"/>
    <property type="project" value="UniProtKB-KW"/>
</dbReference>
<name>A0A7M7HJG9_STRPU</name>
<dbReference type="Pfam" id="PF00567">
    <property type="entry name" value="TUDOR"/>
    <property type="match status" value="1"/>
</dbReference>
<keyword evidence="14" id="KW-0539">Nucleus</keyword>
<dbReference type="SMART" id="SM00487">
    <property type="entry name" value="DEXDc"/>
    <property type="match status" value="1"/>
</dbReference>
<dbReference type="Gene3D" id="2.40.50.90">
    <property type="match status" value="1"/>
</dbReference>
<keyword evidence="12" id="KW-0744">Spermatogenesis</keyword>
<dbReference type="GO" id="GO:0031047">
    <property type="term" value="P:regulatory ncRNA-mediated gene silencing"/>
    <property type="evidence" value="ECO:0007669"/>
    <property type="project" value="UniProtKB-KW"/>
</dbReference>
<evidence type="ECO:0000256" key="15">
    <source>
        <dbReference type="ARBA" id="ARBA00023254"/>
    </source>
</evidence>
<keyword evidence="6" id="KW-0963">Cytoplasm</keyword>
<evidence type="ECO:0000313" key="24">
    <source>
        <dbReference type="Proteomes" id="UP000007110"/>
    </source>
</evidence>
<keyword evidence="8" id="KW-0221">Differentiation</keyword>
<comment type="catalytic activity">
    <reaction evidence="16">
        <text>ATP + H2O = ADP + phosphate + H(+)</text>
        <dbReference type="Rhea" id="RHEA:13065"/>
        <dbReference type="ChEBI" id="CHEBI:15377"/>
        <dbReference type="ChEBI" id="CHEBI:15378"/>
        <dbReference type="ChEBI" id="CHEBI:30616"/>
        <dbReference type="ChEBI" id="CHEBI:43474"/>
        <dbReference type="ChEBI" id="CHEBI:456216"/>
        <dbReference type="EC" id="3.6.4.13"/>
    </reaction>
</comment>
<evidence type="ECO:0000256" key="14">
    <source>
        <dbReference type="ARBA" id="ARBA00023242"/>
    </source>
</evidence>
<keyword evidence="7" id="KW-0547">Nucleotide-binding</keyword>
<feature type="region of interest" description="Disordered" evidence="19">
    <location>
        <begin position="52"/>
        <end position="71"/>
    </location>
</feature>
<evidence type="ECO:0000256" key="9">
    <source>
        <dbReference type="ARBA" id="ARBA00022801"/>
    </source>
</evidence>
<keyword evidence="9" id="KW-0378">Hydrolase</keyword>
<protein>
    <recommendedName>
        <fullName evidence="17">ATP-dependent RNA helicase TDRD9</fullName>
        <ecNumber evidence="4">3.6.4.13</ecNumber>
    </recommendedName>
    <alternativeName>
        <fullName evidence="18">Tudor domain-containing protein 9</fullName>
    </alternativeName>
</protein>
<evidence type="ECO:0000259" key="20">
    <source>
        <dbReference type="PROSITE" id="PS50304"/>
    </source>
</evidence>
<reference evidence="24" key="1">
    <citation type="submission" date="2015-02" db="EMBL/GenBank/DDBJ databases">
        <title>Genome sequencing for Strongylocentrotus purpuratus.</title>
        <authorList>
            <person name="Murali S."/>
            <person name="Liu Y."/>
            <person name="Vee V."/>
            <person name="English A."/>
            <person name="Wang M."/>
            <person name="Skinner E."/>
            <person name="Han Y."/>
            <person name="Muzny D.M."/>
            <person name="Worley K.C."/>
            <person name="Gibbs R.A."/>
        </authorList>
    </citation>
    <scope>NUCLEOTIDE SEQUENCE</scope>
</reference>
<dbReference type="SMART" id="SM00847">
    <property type="entry name" value="HA2"/>
    <property type="match status" value="1"/>
</dbReference>
<dbReference type="InterPro" id="IPR035437">
    <property type="entry name" value="SNase_OB-fold_sf"/>
</dbReference>
<dbReference type="GO" id="GO:0005634">
    <property type="term" value="C:nucleus"/>
    <property type="evidence" value="ECO:0007669"/>
    <property type="project" value="UniProtKB-SubCell"/>
</dbReference>
<evidence type="ECO:0000256" key="2">
    <source>
        <dbReference type="ARBA" id="ARBA00004496"/>
    </source>
</evidence>
<reference evidence="23" key="2">
    <citation type="submission" date="2021-01" db="UniProtKB">
        <authorList>
            <consortium name="EnsemblMetazoa"/>
        </authorList>
    </citation>
    <scope>IDENTIFICATION</scope>
</reference>
<feature type="domain" description="Helicase C-terminal" evidence="22">
    <location>
        <begin position="374"/>
        <end position="556"/>
    </location>
</feature>
<dbReference type="GO" id="GO:0051321">
    <property type="term" value="P:meiotic cell cycle"/>
    <property type="evidence" value="ECO:0007669"/>
    <property type="project" value="UniProtKB-KW"/>
</dbReference>
<evidence type="ECO:0000256" key="10">
    <source>
        <dbReference type="ARBA" id="ARBA00022806"/>
    </source>
</evidence>
<evidence type="ECO:0000256" key="13">
    <source>
        <dbReference type="ARBA" id="ARBA00023158"/>
    </source>
</evidence>
<evidence type="ECO:0000256" key="18">
    <source>
        <dbReference type="ARBA" id="ARBA00081664"/>
    </source>
</evidence>
<comment type="similarity">
    <text evidence="3">Belongs to the DEAD box helicase family. DEAH subfamily.</text>
</comment>
<sequence length="1466" mass="167446">MARFLTAEASFEDIDDWFKIGKAKPSFPAVIPASATGGTGKLRTERYEESLRKTRARQGVQTRPKPETVQSGKAYANHYRQQWDEQQLEDDISNLHIDEDKPLPSSAMSDLESMSVTSARPVLPDETSPEVAVQAYDNYNFDHTYNEELPITKHKDQVLNTIESNQVTIIQGSTGCGKTTQVPQYILDDYVCKRKHCNIVVTQPRKIAAISIARRVCEERRWQLGSLVGYRVGMDKTTSPDTRLTYMTTGVLLQKLINKRNMTEYTHIILDEVHERDLNTDFAMLVVRKLQRTNSRHVKVILMSATIDVSLFGEYFALPVRGSLEMPPVVSVEGKVFDVEEAYLDNLTRFGLVPRHRPDMNPTIYKETYDLAKNLVCHFDNMERQEQGIPANTMVKKRGTVLVFLPGIREIEDFEKLLPGQGSKERLIVIPLHSSITTQEQARAFIRPEEGFRKVILSTNIAESSITVPDIKYVIDFMLLKCMVCDVETNYQSLQLNWASKANAQQRKGRAGRVSSGQVYRLIHKAFYEEYIDEYAIPEILRCPLEQLILQVKVLDLGEPKAILALALEPPNLDNIERTILLLKEVGGLTTIRSSVANPHDGELTFVGRVLASLPVDIRIGKLLVLGHVFGCLKECLVIGAGLSLKSFFSQPFKRALEAYKSKLKWDAGSFSDPVAILNAYREWERCRDNGFFARHRRAERDWADERMIQLNPLREVSKLVAELEDRLSNFNIRLQKGNPRNQQKQDPTHNLLILKVVLAGAFYPNFFTWVPSDEADSLKILSGKDPCTTVMVKNIPPHGELYSSSIGKLFQCCGKGKKLFFEDTKLFVQFERQSDYSPILPAVYHAVKMRHLKMPLQLDVFEVDKDTEVKTTLEERHLRSNRMAVSINSEGPKQVPLPDASTDWSLIMPTAVADGNRFWAHYMNEETIQIMLKLLEKANDAGYRELESLDLSEVREGDLVLAPFTDANQTRYFRAKILQMRRATRDSIQGNQVEVFFVDYGNRDVVPEKYLRYLPKPLLDIPFQAFECVLAHIKPLYKLPHNQWLPKARKVLEEHIIQNIPFQSKIFSVVDGVVRLDLYNTHVEPEVHIQEVLIQMEIAEHAEEPHLSKVNHLQREIAREETRRMHIDHPEQVPASLEEESWTQMNVRQSDQGRRKRRGKVYLNGPNSPYEINFASMTRIGRLKTCRVDRASVNSVALSTEPEDKHEKMMVSAHVGLNPSGSVLQARNTTLMPNISDLPALVCMLFAPTVEFRTDRKMTRLTGLLCGLGWDPVTQAPMLADHDIELAFDTKIRNEDVSKMNGLRFAINLALASKDYIAMWGANATHQIQCQARDALIGLFTAKRSRVEPLHYTHCYAWDQLEEASVMPIKKEDYTSEDFPMLYQFHNGVFLESPEDPEEDEEVAMLKDHVADLYERASRSTVRFVKPITCILCQVLCFSPRDLYYHLQNTAHLEREQALDPPPLV</sequence>
<dbReference type="PROSITE" id="PS51192">
    <property type="entry name" value="HELICASE_ATP_BIND_1"/>
    <property type="match status" value="1"/>
</dbReference>
<dbReference type="GO" id="GO:0005524">
    <property type="term" value="F:ATP binding"/>
    <property type="evidence" value="ECO:0007669"/>
    <property type="project" value="UniProtKB-KW"/>
</dbReference>
<evidence type="ECO:0000313" key="23">
    <source>
        <dbReference type="EnsemblMetazoa" id="XP_011664854"/>
    </source>
</evidence>
<dbReference type="Pfam" id="PF21010">
    <property type="entry name" value="HA2_C"/>
    <property type="match status" value="1"/>
</dbReference>
<dbReference type="Gene3D" id="2.30.30.140">
    <property type="match status" value="1"/>
</dbReference>
<feature type="domain" description="Tudor" evidence="20">
    <location>
        <begin position="954"/>
        <end position="1022"/>
    </location>
</feature>
<keyword evidence="5" id="KW-0217">Developmental protein</keyword>
<dbReference type="SMART" id="SM00490">
    <property type="entry name" value="HELICc"/>
    <property type="match status" value="1"/>
</dbReference>
<keyword evidence="24" id="KW-1185">Reference proteome</keyword>
<dbReference type="CTD" id="122402"/>
<dbReference type="InterPro" id="IPR001650">
    <property type="entry name" value="Helicase_C-like"/>
</dbReference>
<dbReference type="FunFam" id="1.20.120.1080:FF:000081">
    <property type="entry name" value="Tudor domain containing 9"/>
    <property type="match status" value="1"/>
</dbReference>
<dbReference type="GO" id="GO:0005737">
    <property type="term" value="C:cytoplasm"/>
    <property type="evidence" value="ECO:0007669"/>
    <property type="project" value="UniProtKB-SubCell"/>
</dbReference>
<evidence type="ECO:0000256" key="17">
    <source>
        <dbReference type="ARBA" id="ARBA00074173"/>
    </source>
</evidence>
<dbReference type="FunFam" id="3.40.50.300:FF:001113">
    <property type="entry name" value="ATP-dependent RNA helicase TDRD9"/>
    <property type="match status" value="1"/>
</dbReference>
<dbReference type="GO" id="GO:0003724">
    <property type="term" value="F:RNA helicase activity"/>
    <property type="evidence" value="ECO:0007669"/>
    <property type="project" value="UniProtKB-EC"/>
</dbReference>
<dbReference type="EC" id="3.6.4.13" evidence="4"/>
<dbReference type="GO" id="GO:0016787">
    <property type="term" value="F:hydrolase activity"/>
    <property type="evidence" value="ECO:0007669"/>
    <property type="project" value="UniProtKB-KW"/>
</dbReference>
<dbReference type="SUPFAM" id="SSF52540">
    <property type="entry name" value="P-loop containing nucleoside triphosphate hydrolases"/>
    <property type="match status" value="1"/>
</dbReference>
<evidence type="ECO:0000256" key="4">
    <source>
        <dbReference type="ARBA" id="ARBA00012552"/>
    </source>
</evidence>
<dbReference type="Gene3D" id="1.20.120.1080">
    <property type="match status" value="1"/>
</dbReference>
<dbReference type="OMA" id="QRSAYCS"/>
<evidence type="ECO:0000256" key="1">
    <source>
        <dbReference type="ARBA" id="ARBA00004123"/>
    </source>
</evidence>
<evidence type="ECO:0000259" key="21">
    <source>
        <dbReference type="PROSITE" id="PS51192"/>
    </source>
</evidence>
<dbReference type="InterPro" id="IPR007502">
    <property type="entry name" value="Helicase-assoc_dom"/>
</dbReference>
<comment type="subcellular location">
    <subcellularLocation>
        <location evidence="2">Cytoplasm</location>
    </subcellularLocation>
    <subcellularLocation>
        <location evidence="1">Nucleus</location>
    </subcellularLocation>
</comment>
<evidence type="ECO:0000256" key="12">
    <source>
        <dbReference type="ARBA" id="ARBA00022871"/>
    </source>
</evidence>
<keyword evidence="13" id="KW-0943">RNA-mediated gene silencing</keyword>
<dbReference type="EnsemblMetazoa" id="XM_011666552">
    <property type="protein sequence ID" value="XP_011664854"/>
    <property type="gene ID" value="LOC100891933"/>
</dbReference>
<dbReference type="FunFam" id="3.40.50.300:FF:000946">
    <property type="entry name" value="putative ATP-dependent RNA helicase TDRD9"/>
    <property type="match status" value="1"/>
</dbReference>
<dbReference type="InterPro" id="IPR027417">
    <property type="entry name" value="P-loop_NTPase"/>
</dbReference>
<keyword evidence="15" id="KW-0469">Meiosis</keyword>
<evidence type="ECO:0000256" key="19">
    <source>
        <dbReference type="SAM" id="MobiDB-lite"/>
    </source>
</evidence>
<dbReference type="GeneID" id="100891933"/>
<keyword evidence="10" id="KW-0347">Helicase</keyword>
<dbReference type="Proteomes" id="UP000007110">
    <property type="component" value="Unassembled WGS sequence"/>
</dbReference>
<dbReference type="SMART" id="SM00333">
    <property type="entry name" value="TUDOR"/>
    <property type="match status" value="1"/>
</dbReference>
<dbReference type="Gene3D" id="3.40.50.300">
    <property type="entry name" value="P-loop containing nucleotide triphosphate hydrolases"/>
    <property type="match status" value="2"/>
</dbReference>
<dbReference type="GO" id="GO:0007283">
    <property type="term" value="P:spermatogenesis"/>
    <property type="evidence" value="ECO:0007669"/>
    <property type="project" value="UniProtKB-KW"/>
</dbReference>
<evidence type="ECO:0000256" key="8">
    <source>
        <dbReference type="ARBA" id="ARBA00022782"/>
    </source>
</evidence>
<dbReference type="GO" id="GO:0003676">
    <property type="term" value="F:nucleic acid binding"/>
    <property type="evidence" value="ECO:0007669"/>
    <property type="project" value="InterPro"/>
</dbReference>
<dbReference type="CDD" id="cd18791">
    <property type="entry name" value="SF2_C_RHA"/>
    <property type="match status" value="1"/>
</dbReference>
<keyword evidence="11" id="KW-0067">ATP-binding</keyword>
<dbReference type="InterPro" id="IPR014001">
    <property type="entry name" value="Helicase_ATP-bd"/>
</dbReference>
<dbReference type="Pfam" id="PF00270">
    <property type="entry name" value="DEAD"/>
    <property type="match status" value="1"/>
</dbReference>
<evidence type="ECO:0000259" key="22">
    <source>
        <dbReference type="PROSITE" id="PS51194"/>
    </source>
</evidence>
<dbReference type="RefSeq" id="XP_011664854.1">
    <property type="nucleotide sequence ID" value="XM_011666552.2"/>
</dbReference>
<dbReference type="OrthoDB" id="66977at2759"/>
<evidence type="ECO:0000256" key="7">
    <source>
        <dbReference type="ARBA" id="ARBA00022741"/>
    </source>
</evidence>